<gene>
    <name evidence="1" type="ORF">HMPREF9418_2181</name>
    <name evidence="2" type="ORF">MON40_05195</name>
</gene>
<reference evidence="2 4" key="2">
    <citation type="submission" date="2022-03" db="EMBL/GenBank/DDBJ databases">
        <title>Genome sequencing of Neisseria macacae.</title>
        <authorList>
            <person name="Baek M.-G."/>
        </authorList>
    </citation>
    <scope>NUCLEOTIDE SEQUENCE [LARGE SCALE GENOMIC DNA]</scope>
    <source>
        <strain evidence="2 4">ATCC 33926</strain>
    </source>
</reference>
<sequence length="362" mass="41300">MKTDLSHEFAALFRDIPLQRLFANMNARAEVLNIDGLDIPCTVIDRITPNCYTASPHSAIVDYARDELVKLPGGQRMLAAGLLSALSGILRLNQIDRMVTLNNYCLSTNSFSEAFQTTPISKLTQAAVAKWPKHALSVRSLNPRQHKDLIERLEQLGWKMIVTRQVYIMDDWQAVMAKTNTKRDRKIFNDGRYVFERLSADSPDADFEAAVHWYNRLYLNKYSKQNVQFTVEFMREAVSRDILNLFLLRDSKTDESAGVSGVVIDSNTATSPIVGYDDAKPQSDALYRRCMMRSMQTCIEADVPLNFSSGAPDFKRVRGAVPEIEYMAVYTSHLRPARRLIWKLLHALSQGYYKKILIKYKL</sequence>
<organism evidence="1 3">
    <name type="scientific">Neisseria macacae ATCC 33926</name>
    <dbReference type="NCBI Taxonomy" id="997348"/>
    <lineage>
        <taxon>Bacteria</taxon>
        <taxon>Pseudomonadati</taxon>
        <taxon>Pseudomonadota</taxon>
        <taxon>Betaproteobacteria</taxon>
        <taxon>Neisseriales</taxon>
        <taxon>Neisseriaceae</taxon>
        <taxon>Neisseria</taxon>
    </lineage>
</organism>
<dbReference type="EMBL" id="CP094241">
    <property type="protein sequence ID" value="UNV85902.1"/>
    <property type="molecule type" value="Genomic_DNA"/>
</dbReference>
<evidence type="ECO:0000313" key="1">
    <source>
        <dbReference type="EMBL" id="EGQ75966.1"/>
    </source>
</evidence>
<accession>A0AA36UIT1</accession>
<evidence type="ECO:0000313" key="4">
    <source>
        <dbReference type="Proteomes" id="UP000829455"/>
    </source>
</evidence>
<dbReference type="EMBL" id="AFQE01000107">
    <property type="protein sequence ID" value="EGQ75966.1"/>
    <property type="molecule type" value="Genomic_DNA"/>
</dbReference>
<reference evidence="1 3" key="1">
    <citation type="submission" date="2011-05" db="EMBL/GenBank/DDBJ databases">
        <authorList>
            <person name="Muzny D."/>
            <person name="Qin X."/>
            <person name="Deng J."/>
            <person name="Jiang H."/>
            <person name="Liu Y."/>
            <person name="Qu J."/>
            <person name="Song X.-Z."/>
            <person name="Zhang L."/>
            <person name="Thornton R."/>
            <person name="Coyle M."/>
            <person name="Francisco L."/>
            <person name="Jackson L."/>
            <person name="Javaid M."/>
            <person name="Korchina V."/>
            <person name="Kovar C."/>
            <person name="Mata R."/>
            <person name="Mathew T."/>
            <person name="Ngo R."/>
            <person name="Nguyen L."/>
            <person name="Nguyen N."/>
            <person name="Okwuonu G."/>
            <person name="Ongeri F."/>
            <person name="Pham C."/>
            <person name="Simmons D."/>
            <person name="Wilczek-Boney K."/>
            <person name="Hale W."/>
            <person name="Jakkamsetti A."/>
            <person name="Pham P."/>
            <person name="Ruth R."/>
            <person name="San Lucas F."/>
            <person name="Warren J."/>
            <person name="Zhang J."/>
            <person name="Zhao Z."/>
            <person name="Zhou C."/>
            <person name="Zhu D."/>
            <person name="Lee S."/>
            <person name="Bess C."/>
            <person name="Blankenburg K."/>
            <person name="Forbes L."/>
            <person name="Fu Q."/>
            <person name="Gubbala S."/>
            <person name="Hirani K."/>
            <person name="Jayaseelan J.C."/>
            <person name="Lara F."/>
            <person name="Munidasa M."/>
            <person name="Palculict T."/>
            <person name="Patil S."/>
            <person name="Pu L.-L."/>
            <person name="Saada N."/>
            <person name="Tang L."/>
            <person name="Weissenberger G."/>
            <person name="Zhu Y."/>
            <person name="Hemphill L."/>
            <person name="Shang Y."/>
            <person name="Youmans B."/>
            <person name="Ayvaz T."/>
            <person name="Ross M."/>
            <person name="Santibanez J."/>
            <person name="Aqrawi P."/>
            <person name="Gross S."/>
            <person name="Joshi V."/>
            <person name="Fowler G."/>
            <person name="Nazareth L."/>
            <person name="Reid J."/>
            <person name="Worley K."/>
            <person name="Petrosino J."/>
            <person name="Highlander S."/>
            <person name="Gibbs R."/>
        </authorList>
    </citation>
    <scope>NUCLEOTIDE SEQUENCE [LARGE SCALE GENOMIC DNA]</scope>
    <source>
        <strain evidence="1 3">ATCC 33926</strain>
    </source>
</reference>
<keyword evidence="4" id="KW-1185">Reference proteome</keyword>
<dbReference type="AlphaFoldDB" id="A0AA36UIT1"/>
<name>A0AA36UIT1_9NEIS</name>
<protein>
    <submittedName>
        <fullName evidence="2">GNAT family N-acetyltransferase</fullName>
    </submittedName>
</protein>
<evidence type="ECO:0000313" key="3">
    <source>
        <dbReference type="Proteomes" id="UP000004982"/>
    </source>
</evidence>
<proteinExistence type="predicted"/>
<dbReference type="Proteomes" id="UP000829455">
    <property type="component" value="Chromosome"/>
</dbReference>
<evidence type="ECO:0000313" key="2">
    <source>
        <dbReference type="EMBL" id="UNV85902.1"/>
    </source>
</evidence>
<dbReference type="RefSeq" id="WP_003779354.1">
    <property type="nucleotide sequence ID" value="NZ_CP094241.1"/>
</dbReference>
<dbReference type="Proteomes" id="UP000004982">
    <property type="component" value="Unassembled WGS sequence"/>
</dbReference>